<dbReference type="AlphaFoldDB" id="A0A9J6Q5L6"/>
<name>A0A9J6Q5L6_9ENTR</name>
<comment type="caution">
    <text evidence="1">The sequence shown here is derived from an EMBL/GenBank/DDBJ whole genome shotgun (WGS) entry which is preliminary data.</text>
</comment>
<organism evidence="1 2">
    <name type="scientific">Silvania hatchlandensis</name>
    <dbReference type="NCBI Taxonomy" id="2926469"/>
    <lineage>
        <taxon>Bacteria</taxon>
        <taxon>Pseudomonadati</taxon>
        <taxon>Pseudomonadota</taxon>
        <taxon>Gammaproteobacteria</taxon>
        <taxon>Enterobacterales</taxon>
        <taxon>Enterobacteriaceae</taxon>
        <taxon>Silvania</taxon>
    </lineage>
</organism>
<gene>
    <name evidence="1" type="ORF">M8014_10890</name>
</gene>
<keyword evidence="2" id="KW-1185">Reference proteome</keyword>
<sequence>MFPAISSTVIAFAAVDSMVAPWLLSTRRFCPPVLIRSPSPAPVMVPRFSTFVTTLFSSVTEGAVVAGEIMTLSLIVYVVSLEKICASEVDSSIVPALTINGVNTNNAGNIFPNDVVIEFN</sequence>
<protein>
    <submittedName>
        <fullName evidence="1">Uncharacterized protein</fullName>
    </submittedName>
</protein>
<dbReference type="EMBL" id="JAMGZK010000047">
    <property type="protein sequence ID" value="MCU6664846.1"/>
    <property type="molecule type" value="Genomic_DNA"/>
</dbReference>
<reference evidence="1" key="1">
    <citation type="submission" date="2022-05" db="EMBL/GenBank/DDBJ databases">
        <title>Description of a novel species of Leclercia; Leclercia tamurae and the Proposal for a Novel Genus Silvania gen. nov. Containing Two Novel Species Silvania hatchlandensis sp. nov. and Silvania confinis sp. nov. Isolated from the Rhizosphere of Oak.</title>
        <authorList>
            <person name="Maddock D.W."/>
            <person name="Brady C.L."/>
            <person name="Denman S."/>
            <person name="Arnold D."/>
        </authorList>
    </citation>
    <scope>NUCLEOTIDE SEQUENCE</scope>
    <source>
        <strain evidence="1">H19S6</strain>
    </source>
</reference>
<evidence type="ECO:0000313" key="1">
    <source>
        <dbReference type="EMBL" id="MCU6664846.1"/>
    </source>
</evidence>
<accession>A0A9J6Q5L6</accession>
<dbReference type="RefSeq" id="WP_271282487.1">
    <property type="nucleotide sequence ID" value="NZ_JAMGZK010000047.1"/>
</dbReference>
<proteinExistence type="predicted"/>
<evidence type="ECO:0000313" key="2">
    <source>
        <dbReference type="Proteomes" id="UP001063816"/>
    </source>
</evidence>
<dbReference type="Proteomes" id="UP001063816">
    <property type="component" value="Unassembled WGS sequence"/>
</dbReference>